<feature type="domain" description="tRNA-guanine(15) transglycosylase-like" evidence="8">
    <location>
        <begin position="15"/>
        <end position="366"/>
    </location>
</feature>
<organism evidence="9 10">
    <name type="scientific">Estrella lausannensis</name>
    <dbReference type="NCBI Taxonomy" id="483423"/>
    <lineage>
        <taxon>Bacteria</taxon>
        <taxon>Pseudomonadati</taxon>
        <taxon>Chlamydiota</taxon>
        <taxon>Chlamydiia</taxon>
        <taxon>Parachlamydiales</taxon>
        <taxon>Candidatus Criblamydiaceae</taxon>
        <taxon>Estrella</taxon>
    </lineage>
</organism>
<evidence type="ECO:0000313" key="9">
    <source>
        <dbReference type="EMBL" id="CRX37648.1"/>
    </source>
</evidence>
<feature type="binding site" evidence="7">
    <location>
        <position position="147"/>
    </location>
    <ligand>
        <name>substrate</name>
    </ligand>
</feature>
<dbReference type="OrthoDB" id="9805417at2"/>
<comment type="similarity">
    <text evidence="7">Belongs to the queuine tRNA-ribosyltransferase family.</text>
</comment>
<sequence length="371" mass="41405">MKLKFNIHKKDGKSRARAGEIETAHGTIQTPVFMPVGTKASVKTVTNTQLEEMACRIILGNTYHLMLRPGMDIIRKAGGLHAFMGWNQSILTDSGGFQVFSLSSLRKITDEGVYFQSHIDGSRHFLGPKESMEVQKALNSDIVMCFDECVSYPSELKEVEKAMERTHLWASICRDYPLGADQNLFGIVQGGVDPSLRAASAQFLRTLDFEGYAIGGLSVGEPGEIMYRVIDAVEPHLPEEKPRYLMGVGTPRNLIEAVMRGVDMFDCVMPTRNARNGTAFTWQGKVTIKAARYSEDFTPLDPETKSEASRHTKAYIRHLLNVDEVTGLTLVTLQNLAFYLDFMKKIRHAILEGTLDELYAKVKAIYPESGD</sequence>
<keyword evidence="5 7" id="KW-0671">Queuosine biosynthesis</keyword>
<dbReference type="EMBL" id="CWGJ01000005">
    <property type="protein sequence ID" value="CRX37648.1"/>
    <property type="molecule type" value="Genomic_DNA"/>
</dbReference>
<dbReference type="AlphaFoldDB" id="A0A0H5DP28"/>
<dbReference type="Pfam" id="PF01702">
    <property type="entry name" value="TGT"/>
    <property type="match status" value="1"/>
</dbReference>
<evidence type="ECO:0000256" key="6">
    <source>
        <dbReference type="ARBA" id="ARBA00050112"/>
    </source>
</evidence>
<comment type="catalytic activity">
    <reaction evidence="6 7">
        <text>7-aminomethyl-7-carbaguanine + guanosine(34) in tRNA = 7-aminomethyl-7-carbaguanosine(34) in tRNA + guanine</text>
        <dbReference type="Rhea" id="RHEA:24104"/>
        <dbReference type="Rhea" id="RHEA-COMP:10341"/>
        <dbReference type="Rhea" id="RHEA-COMP:10342"/>
        <dbReference type="ChEBI" id="CHEBI:16235"/>
        <dbReference type="ChEBI" id="CHEBI:58703"/>
        <dbReference type="ChEBI" id="CHEBI:74269"/>
        <dbReference type="ChEBI" id="CHEBI:82833"/>
        <dbReference type="EC" id="2.4.2.29"/>
    </reaction>
</comment>
<protein>
    <recommendedName>
        <fullName evidence="7">Queuine tRNA-ribosyltransferase</fullName>
        <ecNumber evidence="7">2.4.2.29</ecNumber>
    </recommendedName>
    <alternativeName>
        <fullName evidence="7">Guanine insertion enzyme</fullName>
    </alternativeName>
    <alternativeName>
        <fullName evidence="7">tRNA-guanine transglycosylase</fullName>
    </alternativeName>
</protein>
<reference evidence="10" key="1">
    <citation type="submission" date="2015-06" db="EMBL/GenBank/DDBJ databases">
        <authorList>
            <person name="Bertelli C."/>
        </authorList>
    </citation>
    <scope>NUCLEOTIDE SEQUENCE [LARGE SCALE GENOMIC DNA]</scope>
    <source>
        <strain evidence="10">CRIB-30</strain>
    </source>
</reference>
<dbReference type="InterPro" id="IPR050076">
    <property type="entry name" value="ArchSynthase1/Queuine_TRR"/>
</dbReference>
<dbReference type="HAMAP" id="MF_00168">
    <property type="entry name" value="Q_tRNA_Tgt"/>
    <property type="match status" value="1"/>
</dbReference>
<keyword evidence="3 7" id="KW-0808">Transferase</keyword>
<feature type="active site" description="Nucleophile" evidence="7">
    <location>
        <position position="266"/>
    </location>
</feature>
<evidence type="ECO:0000256" key="5">
    <source>
        <dbReference type="ARBA" id="ARBA00022785"/>
    </source>
</evidence>
<dbReference type="Proteomes" id="UP000220251">
    <property type="component" value="Unassembled WGS sequence"/>
</dbReference>
<feature type="binding site" evidence="7">
    <location>
        <position position="216"/>
    </location>
    <ligand>
        <name>substrate</name>
    </ligand>
</feature>
<comment type="function">
    <text evidence="7">Catalyzes the base-exchange of a guanine (G) residue with the queuine precursor 7-aminomethyl-7-deazaguanine (PreQ1) at position 34 (anticodon wobble position) in tRNAs with GU(N) anticodons (tRNA-Asp, -Asn, -His and -Tyr). Catalysis occurs through a double-displacement mechanism. The nucleophile active site attacks the C1' of nucleotide 34 to detach the guanine base from the RNA, forming a covalent enzyme-RNA intermediate. The proton acceptor active site deprotonates the incoming PreQ1, allowing a nucleophilic attack on the C1' of the ribose to form the product. After dissociation, two additional enzymatic reactions on the tRNA convert PreQ1 to queuine (Q), resulting in the hypermodified nucleoside queuosine (7-(((4,5-cis-dihydroxy-2-cyclopenten-1-yl)amino)methyl)-7-deazaguanosine).</text>
</comment>
<name>A0A0H5DP28_9BACT</name>
<dbReference type="PANTHER" id="PTHR46499">
    <property type="entry name" value="QUEUINE TRNA-RIBOSYLTRANSFERASE"/>
    <property type="match status" value="1"/>
</dbReference>
<feature type="binding site" evidence="7">
    <location>
        <position position="189"/>
    </location>
    <ligand>
        <name>substrate</name>
    </ligand>
</feature>
<keyword evidence="2 7" id="KW-0328">Glycosyltransferase</keyword>
<feature type="region of interest" description="RNA binding" evidence="7">
    <location>
        <begin position="247"/>
        <end position="253"/>
    </location>
</feature>
<dbReference type="SUPFAM" id="SSF51713">
    <property type="entry name" value="tRNA-guanine transglycosylase"/>
    <property type="match status" value="1"/>
</dbReference>
<dbReference type="InterPro" id="IPR004803">
    <property type="entry name" value="TGT"/>
</dbReference>
<accession>A0A0H5DP28</accession>
<dbReference type="GO" id="GO:0008616">
    <property type="term" value="P:tRNA queuosine(34) biosynthetic process"/>
    <property type="evidence" value="ECO:0007669"/>
    <property type="project" value="UniProtKB-UniRule"/>
</dbReference>
<comment type="subunit">
    <text evidence="7">Homodimer. Within each dimer, one monomer is responsible for RNA recognition and catalysis, while the other monomer binds to the replacement base PreQ1.</text>
</comment>
<evidence type="ECO:0000256" key="7">
    <source>
        <dbReference type="HAMAP-Rule" id="MF_00168"/>
    </source>
</evidence>
<evidence type="ECO:0000256" key="4">
    <source>
        <dbReference type="ARBA" id="ARBA00022694"/>
    </source>
</evidence>
<dbReference type="FunFam" id="3.20.20.105:FF:000001">
    <property type="entry name" value="Queuine tRNA-ribosyltransferase"/>
    <property type="match status" value="1"/>
</dbReference>
<dbReference type="GO" id="GO:0008479">
    <property type="term" value="F:tRNA-guanosine(34) queuine transglycosylase activity"/>
    <property type="evidence" value="ECO:0007669"/>
    <property type="project" value="UniProtKB-UniRule"/>
</dbReference>
<evidence type="ECO:0000256" key="3">
    <source>
        <dbReference type="ARBA" id="ARBA00022679"/>
    </source>
</evidence>
<keyword evidence="10" id="KW-1185">Reference proteome</keyword>
<dbReference type="Gene3D" id="3.20.20.105">
    <property type="entry name" value="Queuine tRNA-ribosyltransferase-like"/>
    <property type="match status" value="1"/>
</dbReference>
<dbReference type="PANTHER" id="PTHR46499:SF1">
    <property type="entry name" value="QUEUINE TRNA-RIBOSYLTRANSFERASE"/>
    <property type="match status" value="1"/>
</dbReference>
<feature type="active site" description="Proton acceptor" evidence="7">
    <location>
        <position position="93"/>
    </location>
</feature>
<dbReference type="UniPathway" id="UPA00392"/>
<proteinExistence type="inferred from homology"/>
<feature type="binding site" evidence="7">
    <location>
        <begin position="93"/>
        <end position="97"/>
    </location>
    <ligand>
        <name>substrate</name>
    </ligand>
</feature>
<dbReference type="GO" id="GO:0005829">
    <property type="term" value="C:cytosol"/>
    <property type="evidence" value="ECO:0007669"/>
    <property type="project" value="TreeGrafter"/>
</dbReference>
<comment type="pathway">
    <text evidence="1 7">tRNA modification; tRNA-queuosine biosynthesis.</text>
</comment>
<gene>
    <name evidence="7 9" type="primary">tgt</name>
    <name evidence="9" type="ORF">ELAC_0287</name>
</gene>
<dbReference type="NCBIfam" id="TIGR00449">
    <property type="entry name" value="tgt_general"/>
    <property type="match status" value="1"/>
</dbReference>
<evidence type="ECO:0000259" key="8">
    <source>
        <dbReference type="Pfam" id="PF01702"/>
    </source>
</evidence>
<dbReference type="EC" id="2.4.2.29" evidence="7"/>
<evidence type="ECO:0000256" key="1">
    <source>
        <dbReference type="ARBA" id="ARBA00004691"/>
    </source>
</evidence>
<evidence type="ECO:0000313" key="10">
    <source>
        <dbReference type="Proteomes" id="UP000220251"/>
    </source>
</evidence>
<dbReference type="InterPro" id="IPR036511">
    <property type="entry name" value="TGT-like_sf"/>
</dbReference>
<dbReference type="NCBIfam" id="TIGR00430">
    <property type="entry name" value="Q_tRNA_tgt"/>
    <property type="match status" value="1"/>
</dbReference>
<keyword evidence="4 7" id="KW-0819">tRNA processing</keyword>
<dbReference type="RefSeq" id="WP_098037508.1">
    <property type="nucleotide sequence ID" value="NZ_CWGJ01000005.1"/>
</dbReference>
<evidence type="ECO:0000256" key="2">
    <source>
        <dbReference type="ARBA" id="ARBA00022676"/>
    </source>
</evidence>
<dbReference type="InterPro" id="IPR002616">
    <property type="entry name" value="tRNA_ribo_trans-like"/>
</dbReference>
<feature type="region of interest" description="RNA binding; important for wobble base 34 recognition" evidence="7">
    <location>
        <begin position="271"/>
        <end position="275"/>
    </location>
</feature>
<comment type="caution">
    <text evidence="7">Lacks conserved residue(s) required for the propagation of feature annotation.</text>
</comment>